<comment type="subcellular location">
    <subcellularLocation>
        <location evidence="1">Membrane</location>
        <topology evidence="1">Multi-pass membrane protein</topology>
    </subcellularLocation>
</comment>
<sequence length="460" mass="49184">MPLVLLGIGLYVLMQLFIGAWVSRRIRTEADYLLAGRSLGYGLTTFTVFATWFGAETCIGSAGSIYAEGLAGGTADPFGYGLCLLFMGLFFAVPLWRRGLTTLADLFRQRYSVRVERLAVLLLVPTGLLWAAAQIRAFGQVLAASSGWNVELTITLAALVVIVYTISGGLLADAWTDLIQGIALIIGLGVLGVAVWQQQGEMLLQVPAERINPFHGYDSWWDAAEAWAIPVFGSVLSAELVSRILGARSAEVARRSSLIASGIYLLVGLIPVSLGLMGPMILPGLEHPEQLLPRLAGQYLPTLLYVAFAGALVSAILSTVDSALLVASSLVSHNLVVPLLPGLSERQKVWIARGGVALFGVIAYIMALYAEGVYALVEEASAFGSAGLFVVILFGLFSRYGGEWTALATLGAGITSWVLGAYIFEWPHPYLTSLGTAFSVYLLGMLLERMPIRAESVSTS</sequence>
<feature type="transmembrane region" description="Helical" evidence="8">
    <location>
        <begin position="380"/>
        <end position="397"/>
    </location>
</feature>
<gene>
    <name evidence="9" type="ORF">ENO59_05595</name>
</gene>
<dbReference type="PROSITE" id="PS50283">
    <property type="entry name" value="NA_SOLUT_SYMP_3"/>
    <property type="match status" value="1"/>
</dbReference>
<feature type="transmembrane region" description="Helical" evidence="8">
    <location>
        <begin position="150"/>
        <end position="171"/>
    </location>
</feature>
<feature type="transmembrane region" description="Helical" evidence="8">
    <location>
        <begin position="43"/>
        <end position="66"/>
    </location>
</feature>
<dbReference type="PANTHER" id="PTHR48086">
    <property type="entry name" value="SODIUM/PROLINE SYMPORTER-RELATED"/>
    <property type="match status" value="1"/>
</dbReference>
<dbReference type="GO" id="GO:0005886">
    <property type="term" value="C:plasma membrane"/>
    <property type="evidence" value="ECO:0007669"/>
    <property type="project" value="TreeGrafter"/>
</dbReference>
<evidence type="ECO:0000313" key="9">
    <source>
        <dbReference type="EMBL" id="HER95974.1"/>
    </source>
</evidence>
<feature type="transmembrane region" description="Helical" evidence="8">
    <location>
        <begin position="227"/>
        <end position="246"/>
    </location>
</feature>
<feature type="transmembrane region" description="Helical" evidence="8">
    <location>
        <begin position="430"/>
        <end position="447"/>
    </location>
</feature>
<feature type="transmembrane region" description="Helical" evidence="8">
    <location>
        <begin position="258"/>
        <end position="282"/>
    </location>
</feature>
<feature type="transmembrane region" description="Helical" evidence="8">
    <location>
        <begin position="178"/>
        <end position="196"/>
    </location>
</feature>
<feature type="transmembrane region" description="Helical" evidence="8">
    <location>
        <begin position="118"/>
        <end position="138"/>
    </location>
</feature>
<evidence type="ECO:0000256" key="4">
    <source>
        <dbReference type="ARBA" id="ARBA00022692"/>
    </source>
</evidence>
<keyword evidence="6 8" id="KW-0472">Membrane</keyword>
<evidence type="ECO:0000256" key="3">
    <source>
        <dbReference type="ARBA" id="ARBA00022448"/>
    </source>
</evidence>
<dbReference type="PANTHER" id="PTHR48086:SF7">
    <property type="entry name" value="SODIUM-SOLUTE SYMPORTER-RELATED"/>
    <property type="match status" value="1"/>
</dbReference>
<evidence type="ECO:0000256" key="1">
    <source>
        <dbReference type="ARBA" id="ARBA00004141"/>
    </source>
</evidence>
<evidence type="ECO:0000256" key="7">
    <source>
        <dbReference type="RuleBase" id="RU362091"/>
    </source>
</evidence>
<feature type="transmembrane region" description="Helical" evidence="8">
    <location>
        <begin position="404"/>
        <end position="424"/>
    </location>
</feature>
<dbReference type="AlphaFoldDB" id="A0A7V2B0D5"/>
<dbReference type="EMBL" id="DSGB01000004">
    <property type="protein sequence ID" value="HER95974.1"/>
    <property type="molecule type" value="Genomic_DNA"/>
</dbReference>
<keyword evidence="3" id="KW-0813">Transport</keyword>
<evidence type="ECO:0000256" key="6">
    <source>
        <dbReference type="ARBA" id="ARBA00023136"/>
    </source>
</evidence>
<dbReference type="InterPro" id="IPR038377">
    <property type="entry name" value="Na/Glc_symporter_sf"/>
</dbReference>
<dbReference type="InterPro" id="IPR001734">
    <property type="entry name" value="Na/solute_symporter"/>
</dbReference>
<evidence type="ECO:0000256" key="5">
    <source>
        <dbReference type="ARBA" id="ARBA00022989"/>
    </source>
</evidence>
<protein>
    <submittedName>
        <fullName evidence="9">Sodium:solute symporter</fullName>
    </submittedName>
</protein>
<reference evidence="9" key="1">
    <citation type="journal article" date="2020" name="mSystems">
        <title>Genome- and Community-Level Interaction Insights into Carbon Utilization and Element Cycling Functions of Hydrothermarchaeota in Hydrothermal Sediment.</title>
        <authorList>
            <person name="Zhou Z."/>
            <person name="Liu Y."/>
            <person name="Xu W."/>
            <person name="Pan J."/>
            <person name="Luo Z.H."/>
            <person name="Li M."/>
        </authorList>
    </citation>
    <scope>NUCLEOTIDE SEQUENCE [LARGE SCALE GENOMIC DNA]</scope>
    <source>
        <strain evidence="9">SpSt-143</strain>
    </source>
</reference>
<dbReference type="Gene3D" id="1.20.1730.10">
    <property type="entry name" value="Sodium/glucose cotransporter"/>
    <property type="match status" value="1"/>
</dbReference>
<feature type="transmembrane region" description="Helical" evidence="8">
    <location>
        <begin position="78"/>
        <end position="97"/>
    </location>
</feature>
<feature type="transmembrane region" description="Helical" evidence="8">
    <location>
        <begin position="349"/>
        <end position="368"/>
    </location>
</feature>
<dbReference type="Pfam" id="PF00474">
    <property type="entry name" value="SSF"/>
    <property type="match status" value="1"/>
</dbReference>
<comment type="similarity">
    <text evidence="2 7">Belongs to the sodium:solute symporter (SSF) (TC 2.A.21) family.</text>
</comment>
<proteinExistence type="inferred from homology"/>
<evidence type="ECO:0000256" key="8">
    <source>
        <dbReference type="SAM" id="Phobius"/>
    </source>
</evidence>
<evidence type="ECO:0000256" key="2">
    <source>
        <dbReference type="ARBA" id="ARBA00006434"/>
    </source>
</evidence>
<name>A0A7V2B0D5_RHOMR</name>
<comment type="caution">
    <text evidence="9">The sequence shown here is derived from an EMBL/GenBank/DDBJ whole genome shotgun (WGS) entry which is preliminary data.</text>
</comment>
<feature type="transmembrane region" description="Helical" evidence="8">
    <location>
        <begin position="302"/>
        <end position="328"/>
    </location>
</feature>
<dbReference type="GO" id="GO:0022857">
    <property type="term" value="F:transmembrane transporter activity"/>
    <property type="evidence" value="ECO:0007669"/>
    <property type="project" value="InterPro"/>
</dbReference>
<feature type="transmembrane region" description="Helical" evidence="8">
    <location>
        <begin position="6"/>
        <end position="22"/>
    </location>
</feature>
<dbReference type="CDD" id="cd11474">
    <property type="entry name" value="SLC5sbd_CHT"/>
    <property type="match status" value="1"/>
</dbReference>
<organism evidence="9">
    <name type="scientific">Rhodothermus marinus</name>
    <name type="common">Rhodothermus obamensis</name>
    <dbReference type="NCBI Taxonomy" id="29549"/>
    <lineage>
        <taxon>Bacteria</taxon>
        <taxon>Pseudomonadati</taxon>
        <taxon>Rhodothermota</taxon>
        <taxon>Rhodothermia</taxon>
        <taxon>Rhodothermales</taxon>
        <taxon>Rhodothermaceae</taxon>
        <taxon>Rhodothermus</taxon>
    </lineage>
</organism>
<accession>A0A7V2B0D5</accession>
<keyword evidence="4 8" id="KW-0812">Transmembrane</keyword>
<dbReference type="InterPro" id="IPR050277">
    <property type="entry name" value="Sodium:Solute_Symporter"/>
</dbReference>
<keyword evidence="5 8" id="KW-1133">Transmembrane helix</keyword>